<gene>
    <name evidence="1" type="ORF">AVDCRST_MAG77-244</name>
</gene>
<proteinExistence type="predicted"/>
<dbReference type="InterPro" id="IPR016032">
    <property type="entry name" value="Sig_transdc_resp-reg_C-effctor"/>
</dbReference>
<protein>
    <recommendedName>
        <fullName evidence="2">HTH luxR-type domain-containing protein</fullName>
    </recommendedName>
</protein>
<dbReference type="EMBL" id="CADCTC010000016">
    <property type="protein sequence ID" value="CAA9216631.1"/>
    <property type="molecule type" value="Genomic_DNA"/>
</dbReference>
<accession>A0A6J4H8D4</accession>
<organism evidence="1">
    <name type="scientific">uncultured Chloroflexota bacterium</name>
    <dbReference type="NCBI Taxonomy" id="166587"/>
    <lineage>
        <taxon>Bacteria</taxon>
        <taxon>Bacillati</taxon>
        <taxon>Chloroflexota</taxon>
        <taxon>environmental samples</taxon>
    </lineage>
</organism>
<dbReference type="Gene3D" id="1.10.10.10">
    <property type="entry name" value="Winged helix-like DNA-binding domain superfamily/Winged helix DNA-binding domain"/>
    <property type="match status" value="1"/>
</dbReference>
<dbReference type="GO" id="GO:0006355">
    <property type="term" value="P:regulation of DNA-templated transcription"/>
    <property type="evidence" value="ECO:0007669"/>
    <property type="project" value="InterPro"/>
</dbReference>
<name>A0A6J4H8D4_9CHLR</name>
<evidence type="ECO:0008006" key="2">
    <source>
        <dbReference type="Google" id="ProtNLM"/>
    </source>
</evidence>
<dbReference type="SUPFAM" id="SSF46894">
    <property type="entry name" value="C-terminal effector domain of the bipartite response regulators"/>
    <property type="match status" value="1"/>
</dbReference>
<sequence>MHLQQTRPTTPALAASRLQPRELFVLQLRARGYSREQLAALLAMTTPEMEDVEHSACAALGVATVEEAVELARRRCLIV</sequence>
<dbReference type="InterPro" id="IPR036388">
    <property type="entry name" value="WH-like_DNA-bd_sf"/>
</dbReference>
<dbReference type="AlphaFoldDB" id="A0A6J4H8D4"/>
<reference evidence="1" key="1">
    <citation type="submission" date="2020-02" db="EMBL/GenBank/DDBJ databases">
        <authorList>
            <person name="Meier V. D."/>
        </authorList>
    </citation>
    <scope>NUCLEOTIDE SEQUENCE</scope>
    <source>
        <strain evidence="1">AVDCRST_MAG77</strain>
    </source>
</reference>
<evidence type="ECO:0000313" key="1">
    <source>
        <dbReference type="EMBL" id="CAA9216631.1"/>
    </source>
</evidence>
<dbReference type="GO" id="GO:0003677">
    <property type="term" value="F:DNA binding"/>
    <property type="evidence" value="ECO:0007669"/>
    <property type="project" value="InterPro"/>
</dbReference>